<comment type="caution">
    <text evidence="2">The sequence shown here is derived from an EMBL/GenBank/DDBJ whole genome shotgun (WGS) entry which is preliminary data.</text>
</comment>
<dbReference type="EMBL" id="BORS01000014">
    <property type="protein sequence ID" value="GIO44063.1"/>
    <property type="molecule type" value="Genomic_DNA"/>
</dbReference>
<evidence type="ECO:0000313" key="2">
    <source>
        <dbReference type="EMBL" id="GIO44063.1"/>
    </source>
</evidence>
<keyword evidence="3" id="KW-1185">Reference proteome</keyword>
<dbReference type="AlphaFoldDB" id="A0A919Y6D3"/>
<accession>A0A919Y6D3</accession>
<proteinExistence type="predicted"/>
<reference evidence="2" key="1">
    <citation type="submission" date="2021-03" db="EMBL/GenBank/DDBJ databases">
        <title>Antimicrobial resistance genes in bacteria isolated from Japanese honey, and their potential for conferring macrolide and lincosamide resistance in the American foulbrood pathogen Paenibacillus larvae.</title>
        <authorList>
            <person name="Okamoto M."/>
            <person name="Kumagai M."/>
            <person name="Kanamori H."/>
            <person name="Takamatsu D."/>
        </authorList>
    </citation>
    <scope>NUCLEOTIDE SEQUENCE</scope>
    <source>
        <strain evidence="2">J41TS4</strain>
    </source>
</reference>
<feature type="region of interest" description="Disordered" evidence="1">
    <location>
        <begin position="1"/>
        <end position="31"/>
    </location>
</feature>
<name>A0A919Y6D3_9BACL</name>
<gene>
    <name evidence="2" type="ORF">J41TS4_38210</name>
</gene>
<protein>
    <submittedName>
        <fullName evidence="2">Uncharacterized protein</fullName>
    </submittedName>
</protein>
<dbReference type="Proteomes" id="UP000678895">
    <property type="component" value="Unassembled WGS sequence"/>
</dbReference>
<organism evidence="2 3">
    <name type="scientific">Paenibacillus apis</name>
    <dbReference type="NCBI Taxonomy" id="1792174"/>
    <lineage>
        <taxon>Bacteria</taxon>
        <taxon>Bacillati</taxon>
        <taxon>Bacillota</taxon>
        <taxon>Bacilli</taxon>
        <taxon>Bacillales</taxon>
        <taxon>Paenibacillaceae</taxon>
        <taxon>Paenibacillus</taxon>
    </lineage>
</organism>
<evidence type="ECO:0000313" key="3">
    <source>
        <dbReference type="Proteomes" id="UP000678895"/>
    </source>
</evidence>
<sequence length="59" mass="6393">MRAKQVPKGTKITSEGTHAAKQVPPTYANGQKLGKKTSRFLARLLLGTSNETVPMNLLI</sequence>
<evidence type="ECO:0000256" key="1">
    <source>
        <dbReference type="SAM" id="MobiDB-lite"/>
    </source>
</evidence>